<dbReference type="OrthoDB" id="2139957at2759"/>
<dbReference type="GO" id="GO:0003824">
    <property type="term" value="F:catalytic activity"/>
    <property type="evidence" value="ECO:0007669"/>
    <property type="project" value="InterPro"/>
</dbReference>
<dbReference type="SUPFAM" id="SSF52096">
    <property type="entry name" value="ClpP/crotonase"/>
    <property type="match status" value="1"/>
</dbReference>
<evidence type="ECO:0000256" key="1">
    <source>
        <dbReference type="ARBA" id="ARBA00005254"/>
    </source>
</evidence>
<name>A0A8H6WL32_9AGAR</name>
<sequence>MFSTPVPKVSQEIIVDFPKPHVLLVTFNRPKALNAFTPQMSADLRLLLNWFEEEPELWVAVFTGAGRAFSAGADLKAWHQNEEAGESQHYDTIQSAVHGFGSVSRRVSRKPFIAAVNGSSYGGGTEFVVNCDLVVASQDATFVLPEVKRGVVAVQGAIPRLSRIVGHQLASEMLLLGEPIKADDARNRFGFVNIVVPPTEVVQTALALAEKITSNSPDSVQSTKVGLTLAQNHGAEVTVLLHSRSAEHRGQMMGDNVKEGLRAFSETGSGVEKCGDTVKVVIVLMNVYLTSRLRSSSYEIVSARVMLNADYIASNPEVIPPNNPYPSFQLWVEDSATNHQHDATHDSHYETIHTLTTTALRQLCFGRGVERICDIARQIARTPQARRHLGQTVQVSEEEIRQHLLTAPLKVVFKAIPDDVNGGIIWGQAHSQNEVVINVDLVSAICNPACTDSDTGLRFLFFVTLSHEIVHTVMKTVFPRLVTPHIVNFEEDGKGQGEAGNTFEVRLFGFLTDVTMAVADITSAERLSRIQEFTADYRSPPTTGILDAKTMRDILSSLDNVDAWSPLWSMLPGANFDPTMQRRMRGHDQRRRVDGGVEDNGILSDPTRIARGVCDRGILSAPRHIKALA</sequence>
<dbReference type="RefSeq" id="XP_037226412.1">
    <property type="nucleotide sequence ID" value="XM_037358502.1"/>
</dbReference>
<dbReference type="GO" id="GO:0006635">
    <property type="term" value="P:fatty acid beta-oxidation"/>
    <property type="evidence" value="ECO:0007669"/>
    <property type="project" value="TreeGrafter"/>
</dbReference>
<dbReference type="Pfam" id="PF00378">
    <property type="entry name" value="ECH_1"/>
    <property type="match status" value="1"/>
</dbReference>
<dbReference type="InterPro" id="IPR018376">
    <property type="entry name" value="Enoyl-CoA_hyd/isom_CS"/>
</dbReference>
<gene>
    <name evidence="3" type="ORF">MIND_00157700</name>
</gene>
<dbReference type="Gene3D" id="3.90.226.10">
    <property type="entry name" value="2-enoyl-CoA Hydratase, Chain A, domain 1"/>
    <property type="match status" value="1"/>
</dbReference>
<dbReference type="EMBL" id="JACAZF010000001">
    <property type="protein sequence ID" value="KAF7316389.1"/>
    <property type="molecule type" value="Genomic_DNA"/>
</dbReference>
<evidence type="ECO:0008006" key="5">
    <source>
        <dbReference type="Google" id="ProtNLM"/>
    </source>
</evidence>
<evidence type="ECO:0000256" key="2">
    <source>
        <dbReference type="RuleBase" id="RU003707"/>
    </source>
</evidence>
<dbReference type="GO" id="GO:0005739">
    <property type="term" value="C:mitochondrion"/>
    <property type="evidence" value="ECO:0007669"/>
    <property type="project" value="TreeGrafter"/>
</dbReference>
<organism evidence="3 4">
    <name type="scientific">Mycena indigotica</name>
    <dbReference type="NCBI Taxonomy" id="2126181"/>
    <lineage>
        <taxon>Eukaryota</taxon>
        <taxon>Fungi</taxon>
        <taxon>Dikarya</taxon>
        <taxon>Basidiomycota</taxon>
        <taxon>Agaricomycotina</taxon>
        <taxon>Agaricomycetes</taxon>
        <taxon>Agaricomycetidae</taxon>
        <taxon>Agaricales</taxon>
        <taxon>Marasmiineae</taxon>
        <taxon>Mycenaceae</taxon>
        <taxon>Mycena</taxon>
    </lineage>
</organism>
<dbReference type="PROSITE" id="PS00166">
    <property type="entry name" value="ENOYL_COA_HYDRATASE"/>
    <property type="match status" value="1"/>
</dbReference>
<comment type="caution">
    <text evidence="3">The sequence shown here is derived from an EMBL/GenBank/DDBJ whole genome shotgun (WGS) entry which is preliminary data.</text>
</comment>
<comment type="similarity">
    <text evidence="1 2">Belongs to the enoyl-CoA hydratase/isomerase family.</text>
</comment>
<dbReference type="PANTHER" id="PTHR11941:SF158">
    <property type="entry name" value="ENOYL-COA HYDRATASE (AFU_ORTHOLOGUE AFUA_2G10650)"/>
    <property type="match status" value="1"/>
</dbReference>
<evidence type="ECO:0000313" key="3">
    <source>
        <dbReference type="EMBL" id="KAF7316389.1"/>
    </source>
</evidence>
<dbReference type="AlphaFoldDB" id="A0A8H6WL32"/>
<dbReference type="PANTHER" id="PTHR11941">
    <property type="entry name" value="ENOYL-COA HYDRATASE-RELATED"/>
    <property type="match status" value="1"/>
</dbReference>
<keyword evidence="4" id="KW-1185">Reference proteome</keyword>
<dbReference type="CDD" id="cd06558">
    <property type="entry name" value="crotonase-like"/>
    <property type="match status" value="1"/>
</dbReference>
<dbReference type="GeneID" id="59341018"/>
<accession>A0A8H6WL32</accession>
<reference evidence="3" key="1">
    <citation type="submission" date="2020-05" db="EMBL/GenBank/DDBJ databases">
        <title>Mycena genomes resolve the evolution of fungal bioluminescence.</title>
        <authorList>
            <person name="Tsai I.J."/>
        </authorList>
    </citation>
    <scope>NUCLEOTIDE SEQUENCE</scope>
    <source>
        <strain evidence="3">171206Taipei</strain>
    </source>
</reference>
<dbReference type="InterPro" id="IPR001753">
    <property type="entry name" value="Enoyl-CoA_hydra/iso"/>
</dbReference>
<protein>
    <recommendedName>
        <fullName evidence="5">Enoyl-CoA hydratase</fullName>
    </recommendedName>
</protein>
<dbReference type="Proteomes" id="UP000636479">
    <property type="component" value="Unassembled WGS sequence"/>
</dbReference>
<proteinExistence type="inferred from homology"/>
<dbReference type="InterPro" id="IPR029045">
    <property type="entry name" value="ClpP/crotonase-like_dom_sf"/>
</dbReference>
<evidence type="ECO:0000313" key="4">
    <source>
        <dbReference type="Proteomes" id="UP000636479"/>
    </source>
</evidence>